<organism evidence="2 3">
    <name type="scientific">Arachis hypogaea</name>
    <name type="common">Peanut</name>
    <dbReference type="NCBI Taxonomy" id="3818"/>
    <lineage>
        <taxon>Eukaryota</taxon>
        <taxon>Viridiplantae</taxon>
        <taxon>Streptophyta</taxon>
        <taxon>Embryophyta</taxon>
        <taxon>Tracheophyta</taxon>
        <taxon>Spermatophyta</taxon>
        <taxon>Magnoliopsida</taxon>
        <taxon>eudicotyledons</taxon>
        <taxon>Gunneridae</taxon>
        <taxon>Pentapetalae</taxon>
        <taxon>rosids</taxon>
        <taxon>fabids</taxon>
        <taxon>Fabales</taxon>
        <taxon>Fabaceae</taxon>
        <taxon>Papilionoideae</taxon>
        <taxon>50 kb inversion clade</taxon>
        <taxon>dalbergioids sensu lato</taxon>
        <taxon>Dalbergieae</taxon>
        <taxon>Pterocarpus clade</taxon>
        <taxon>Arachis</taxon>
    </lineage>
</organism>
<protein>
    <recommendedName>
        <fullName evidence="1">RIN4 pathogenic type III effector avirulence factor Avr cleavage site domain-containing protein</fullName>
    </recommendedName>
</protein>
<comment type="caution">
    <text evidence="2">The sequence shown here is derived from an EMBL/GenBank/DDBJ whole genome shotgun (WGS) entry which is preliminary data.</text>
</comment>
<dbReference type="PANTHER" id="PTHR33882:SF9">
    <property type="entry name" value="PROTEIN 4 (RIN4) FAMILY PROTEIN, PUTATIVE-RELATED"/>
    <property type="match status" value="1"/>
</dbReference>
<dbReference type="PANTHER" id="PTHR33882">
    <property type="entry name" value="PATHOGENIC TYPE III EFFECTOR AVIRULENCE FACTOR AVR AVRRPT-CLEAVAGE: CLEAVAGE SITE PROTEIN"/>
    <property type="match status" value="1"/>
</dbReference>
<feature type="domain" description="RIN4 pathogenic type III effector avirulence factor Avr cleavage site" evidence="1">
    <location>
        <begin position="11"/>
        <end position="42"/>
    </location>
</feature>
<dbReference type="EMBL" id="SDMP01000004">
    <property type="protein sequence ID" value="RYR63876.1"/>
    <property type="molecule type" value="Genomic_DNA"/>
</dbReference>
<dbReference type="AlphaFoldDB" id="A0A445DLG6"/>
<dbReference type="Pfam" id="PF05627">
    <property type="entry name" value="AvrRpt-cleavage"/>
    <property type="match status" value="1"/>
</dbReference>
<evidence type="ECO:0000313" key="2">
    <source>
        <dbReference type="EMBL" id="RYR63876.1"/>
    </source>
</evidence>
<dbReference type="InterPro" id="IPR008700">
    <property type="entry name" value="TypeIII_avirulence_cleave"/>
</dbReference>
<evidence type="ECO:0000313" key="3">
    <source>
        <dbReference type="Proteomes" id="UP000289738"/>
    </source>
</evidence>
<accession>A0A445DLG6</accession>
<evidence type="ECO:0000259" key="1">
    <source>
        <dbReference type="Pfam" id="PF05627"/>
    </source>
</evidence>
<keyword evidence="3" id="KW-1185">Reference proteome</keyword>
<dbReference type="OrthoDB" id="1885368at2759"/>
<sequence>MERREKKAVKATVPKFGAWEKKAGGAPTDYSMVFGQVREKKKNQKTDLSEVRRLSLGNETNHHFHPYRARALLASEEPPLPPPPANLQRRKSGVNNYFSCCSSSPDIVRA</sequence>
<reference evidence="2 3" key="1">
    <citation type="submission" date="2019-01" db="EMBL/GenBank/DDBJ databases">
        <title>Sequencing of cultivated peanut Arachis hypogaea provides insights into genome evolution and oil improvement.</title>
        <authorList>
            <person name="Chen X."/>
        </authorList>
    </citation>
    <scope>NUCLEOTIDE SEQUENCE [LARGE SCALE GENOMIC DNA]</scope>
    <source>
        <strain evidence="3">cv. Fuhuasheng</strain>
        <tissue evidence="2">Leaves</tissue>
    </source>
</reference>
<dbReference type="Proteomes" id="UP000289738">
    <property type="component" value="Chromosome A04"/>
</dbReference>
<proteinExistence type="predicted"/>
<name>A0A445DLG6_ARAHY</name>
<dbReference type="Gramene" id="arahy.Tifrunner.gnm2.ann2.Ah04g004200.1">
    <property type="protein sequence ID" value="arahy.Tifrunner.gnm2.ann2.Ah04g004200.1-CDS"/>
    <property type="gene ID" value="arahy.Tifrunner.gnm2.ann2.Ah04g004200"/>
</dbReference>
<gene>
    <name evidence="2" type="ORF">Ahy_A04g021634</name>
</gene>